<dbReference type="AlphaFoldDB" id="A0AAP0WT42"/>
<proteinExistence type="predicted"/>
<protein>
    <submittedName>
        <fullName evidence="1">Uncharacterized protein</fullName>
    </submittedName>
</protein>
<evidence type="ECO:0000313" key="2">
    <source>
        <dbReference type="Proteomes" id="UP001415857"/>
    </source>
</evidence>
<reference evidence="1 2" key="1">
    <citation type="journal article" date="2024" name="Plant J.">
        <title>Genome sequences and population genomics reveal climatic adaptation and genomic divergence between two closely related sweetgum species.</title>
        <authorList>
            <person name="Xu W.Q."/>
            <person name="Ren C.Q."/>
            <person name="Zhang X.Y."/>
            <person name="Comes H.P."/>
            <person name="Liu X.H."/>
            <person name="Li Y.G."/>
            <person name="Kettle C.J."/>
            <person name="Jalonen R."/>
            <person name="Gaisberger H."/>
            <person name="Ma Y.Z."/>
            <person name="Qiu Y.X."/>
        </authorList>
    </citation>
    <scope>NUCLEOTIDE SEQUENCE [LARGE SCALE GENOMIC DNA]</scope>
    <source>
        <strain evidence="1">Hangzhou</strain>
    </source>
</reference>
<name>A0AAP0WT42_LIQFO</name>
<dbReference type="PANTHER" id="PTHR34665:SF1">
    <property type="entry name" value="OS02G0595200 PROTEIN"/>
    <property type="match status" value="1"/>
</dbReference>
<gene>
    <name evidence="1" type="ORF">L1049_028144</name>
</gene>
<organism evidence="1 2">
    <name type="scientific">Liquidambar formosana</name>
    <name type="common">Formosan gum</name>
    <dbReference type="NCBI Taxonomy" id="63359"/>
    <lineage>
        <taxon>Eukaryota</taxon>
        <taxon>Viridiplantae</taxon>
        <taxon>Streptophyta</taxon>
        <taxon>Embryophyta</taxon>
        <taxon>Tracheophyta</taxon>
        <taxon>Spermatophyta</taxon>
        <taxon>Magnoliopsida</taxon>
        <taxon>eudicotyledons</taxon>
        <taxon>Gunneridae</taxon>
        <taxon>Pentapetalae</taxon>
        <taxon>Saxifragales</taxon>
        <taxon>Altingiaceae</taxon>
        <taxon>Liquidambar</taxon>
    </lineage>
</organism>
<evidence type="ECO:0000313" key="1">
    <source>
        <dbReference type="EMBL" id="KAK9278572.1"/>
    </source>
</evidence>
<sequence>MKKELEVEDEHELEILKAVAQAWHGHSGNSRPTNEFDAYRQNFKSKPTRFKLEAMNKAVAKDRAASANWDFRQSLWDSYEIVTLSKRLEAGLVLDHPFSRVDDSNRVIRRRKESKHSLRNLFRGSSRRLDEASVPQEDDTKF</sequence>
<dbReference type="EMBL" id="JBBPBK010000009">
    <property type="protein sequence ID" value="KAK9278572.1"/>
    <property type="molecule type" value="Genomic_DNA"/>
</dbReference>
<dbReference type="PANTHER" id="PTHR34665">
    <property type="entry name" value="DUF3741 DOMAIN-CONTAINING PROTEIN"/>
    <property type="match status" value="1"/>
</dbReference>
<keyword evidence="2" id="KW-1185">Reference proteome</keyword>
<dbReference type="Proteomes" id="UP001415857">
    <property type="component" value="Unassembled WGS sequence"/>
</dbReference>
<comment type="caution">
    <text evidence="1">The sequence shown here is derived from an EMBL/GenBank/DDBJ whole genome shotgun (WGS) entry which is preliminary data.</text>
</comment>
<accession>A0AAP0WT42</accession>